<dbReference type="Proteomes" id="UP000013167">
    <property type="component" value="Unassembled WGS sequence"/>
</dbReference>
<dbReference type="AlphaFoldDB" id="N0E440"/>
<keyword evidence="2" id="KW-1185">Reference proteome</keyword>
<dbReference type="HOGENOM" id="CLU_2811014_0_0_11"/>
<accession>N0E440</accession>
<reference evidence="1 2" key="1">
    <citation type="journal article" date="2013" name="ISME J.">
        <title>A metabolic model for members of the genus Tetrasphaera involved in enhanced biological phosphorus removal.</title>
        <authorList>
            <person name="Kristiansen R."/>
            <person name="Nguyen H.T.T."/>
            <person name="Saunders A.M."/>
            <person name="Nielsen J.L."/>
            <person name="Wimmer R."/>
            <person name="Le V.Q."/>
            <person name="McIlroy S.J."/>
            <person name="Petrovski S."/>
            <person name="Seviour R.J."/>
            <person name="Calteau A."/>
            <person name="Nielsen K.L."/>
            <person name="Nielsen P.H."/>
        </authorList>
    </citation>
    <scope>NUCLEOTIDE SEQUENCE [LARGE SCALE GENOMIC DNA]</scope>
    <source>
        <strain evidence="1 2">Lp2</strain>
    </source>
</reference>
<proteinExistence type="predicted"/>
<comment type="caution">
    <text evidence="1">The sequence shown here is derived from an EMBL/GenBank/DDBJ whole genome shotgun (WGS) entry which is preliminary data.</text>
</comment>
<evidence type="ECO:0000313" key="2">
    <source>
        <dbReference type="Proteomes" id="UP000013167"/>
    </source>
</evidence>
<dbReference type="EMBL" id="CAIZ01000131">
    <property type="protein sequence ID" value="CCH70580.1"/>
    <property type="molecule type" value="Genomic_DNA"/>
</dbReference>
<name>N0E440_9MICO</name>
<sequence length="67" mass="6831">MTGQARRSGVAAPIAFFVVGTAVFSQALVIAGSEPSLRAMAAQWGSMTVAVGRGVVALRRLSGRAGR</sequence>
<gene>
    <name evidence="1" type="ORF">BN10_600008</name>
</gene>
<dbReference type="RefSeq" id="WP_010850423.1">
    <property type="nucleotide sequence ID" value="NZ_HF570956.1"/>
</dbReference>
<organism evidence="1 2">
    <name type="scientific">Phycicoccus elongatus Lp2</name>
    <dbReference type="NCBI Taxonomy" id="1193181"/>
    <lineage>
        <taxon>Bacteria</taxon>
        <taxon>Bacillati</taxon>
        <taxon>Actinomycetota</taxon>
        <taxon>Actinomycetes</taxon>
        <taxon>Micrococcales</taxon>
        <taxon>Intrasporangiaceae</taxon>
        <taxon>Phycicoccus</taxon>
    </lineage>
</organism>
<protein>
    <submittedName>
        <fullName evidence="1">Uncharacterized protein</fullName>
    </submittedName>
</protein>
<evidence type="ECO:0000313" key="1">
    <source>
        <dbReference type="EMBL" id="CCH70580.1"/>
    </source>
</evidence>